<dbReference type="PROSITE" id="PS00675">
    <property type="entry name" value="SIGMA54_INTERACT_1"/>
    <property type="match status" value="1"/>
</dbReference>
<dbReference type="EMBL" id="CAMGYJ010000011">
    <property type="protein sequence ID" value="CAI0625814.1"/>
    <property type="molecule type" value="Genomic_DNA"/>
</dbReference>
<dbReference type="GO" id="GO:0005525">
    <property type="term" value="F:GTP binding"/>
    <property type="evidence" value="ECO:0007669"/>
    <property type="project" value="UniProtKB-KW"/>
</dbReference>
<keyword evidence="2" id="KW-0547">Nucleotide-binding</keyword>
<dbReference type="InterPro" id="IPR006703">
    <property type="entry name" value="G_AIG1"/>
</dbReference>
<proteinExistence type="inferred from homology"/>
<dbReference type="Gene3D" id="3.40.50.300">
    <property type="entry name" value="P-loop containing nucleotide triphosphate hydrolases"/>
    <property type="match status" value="1"/>
</dbReference>
<keyword evidence="3" id="KW-0342">GTP-binding</keyword>
<organism evidence="5 6">
    <name type="scientific">Linum tenue</name>
    <dbReference type="NCBI Taxonomy" id="586396"/>
    <lineage>
        <taxon>Eukaryota</taxon>
        <taxon>Viridiplantae</taxon>
        <taxon>Streptophyta</taxon>
        <taxon>Embryophyta</taxon>
        <taxon>Tracheophyta</taxon>
        <taxon>Spermatophyta</taxon>
        <taxon>Magnoliopsida</taxon>
        <taxon>eudicotyledons</taxon>
        <taxon>Gunneridae</taxon>
        <taxon>Pentapetalae</taxon>
        <taxon>rosids</taxon>
        <taxon>fabids</taxon>
        <taxon>Malpighiales</taxon>
        <taxon>Linaceae</taxon>
        <taxon>Linum</taxon>
    </lineage>
</organism>
<protein>
    <recommendedName>
        <fullName evidence="4">AIG1-type G domain-containing protein</fullName>
    </recommendedName>
</protein>
<evidence type="ECO:0000313" key="5">
    <source>
        <dbReference type="EMBL" id="CAI0625814.1"/>
    </source>
</evidence>
<dbReference type="SUPFAM" id="SSF52540">
    <property type="entry name" value="P-loop containing nucleoside triphosphate hydrolases"/>
    <property type="match status" value="1"/>
</dbReference>
<sequence>MEDTDDWVDPIVDRTLLLVGESGSGKSSLGNRILGQESFAYKNQYGSVTTCCEIKEAYLSDTLRCQIIDTPGVVSGEDDALKEIGTACFQVKRGVHAVLLVMSVRKRLEETGIVDMLARLFGPKIMEYVIVVFTGGDLLEKEGRSLDDYLGRDSTELQKILTLCGGRKVLFDNKTADKVKQCFQVRQLLGVVSRLEVQPYTFSTLFDELQLQNRSLTVGDLSPETEKVNALMDQAYQGDTSCFKEPNNESMTAMVDLQDTMVMFEKEIMNEVEARKKLQFEIQKSIAETNEAVRLLHLKVDTVVDEIKEIRRKSAKQGKKKQIWEIWFVLAAASQQPDADDLPEKKIGKEREVAAASFQQPDNAAALTRRRQILFAQRHFPEKKIRKGKESFLSTLLLSQ</sequence>
<name>A0AAV0RY47_9ROSI</name>
<evidence type="ECO:0000259" key="4">
    <source>
        <dbReference type="PROSITE" id="PS51720"/>
    </source>
</evidence>
<dbReference type="PANTHER" id="PTHR10903:SF184">
    <property type="entry name" value="GTP-BINDING PROTEIN A"/>
    <property type="match status" value="1"/>
</dbReference>
<evidence type="ECO:0000256" key="2">
    <source>
        <dbReference type="ARBA" id="ARBA00022741"/>
    </source>
</evidence>
<accession>A0AAV0RY47</accession>
<keyword evidence="6" id="KW-1185">Reference proteome</keyword>
<evidence type="ECO:0000256" key="3">
    <source>
        <dbReference type="ARBA" id="ARBA00023134"/>
    </source>
</evidence>
<dbReference type="InterPro" id="IPR045058">
    <property type="entry name" value="GIMA/IAN/Toc"/>
</dbReference>
<dbReference type="InterPro" id="IPR025662">
    <property type="entry name" value="Sigma_54_int_dom_ATP-bd_1"/>
</dbReference>
<dbReference type="AlphaFoldDB" id="A0AAV0RY47"/>
<evidence type="ECO:0000313" key="6">
    <source>
        <dbReference type="Proteomes" id="UP001154282"/>
    </source>
</evidence>
<dbReference type="Pfam" id="PF04548">
    <property type="entry name" value="AIG1"/>
    <property type="match status" value="1"/>
</dbReference>
<dbReference type="InterPro" id="IPR027417">
    <property type="entry name" value="P-loop_NTPase"/>
</dbReference>
<evidence type="ECO:0000256" key="1">
    <source>
        <dbReference type="ARBA" id="ARBA00008535"/>
    </source>
</evidence>
<reference evidence="5" key="1">
    <citation type="submission" date="2022-08" db="EMBL/GenBank/DDBJ databases">
        <authorList>
            <person name="Gutierrez-Valencia J."/>
        </authorList>
    </citation>
    <scope>NUCLEOTIDE SEQUENCE</scope>
</reference>
<comment type="similarity">
    <text evidence="1">Belongs to the TRAFAC class TrmE-Era-EngA-EngB-Septin-like GTPase superfamily. AIG1/Toc34/Toc159-like paraseptin GTPase family. IAN subfamily.</text>
</comment>
<gene>
    <name evidence="5" type="ORF">LITE_LOCUS50584</name>
</gene>
<dbReference type="PROSITE" id="PS51720">
    <property type="entry name" value="G_AIG1"/>
    <property type="match status" value="1"/>
</dbReference>
<dbReference type="PANTHER" id="PTHR10903">
    <property type="entry name" value="GTPASE, IMAP FAMILY MEMBER-RELATED"/>
    <property type="match status" value="1"/>
</dbReference>
<dbReference type="Proteomes" id="UP001154282">
    <property type="component" value="Unassembled WGS sequence"/>
</dbReference>
<feature type="domain" description="AIG1-type G" evidence="4">
    <location>
        <begin position="11"/>
        <end position="214"/>
    </location>
</feature>
<comment type="caution">
    <text evidence="5">The sequence shown here is derived from an EMBL/GenBank/DDBJ whole genome shotgun (WGS) entry which is preliminary data.</text>
</comment>
<dbReference type="FunFam" id="3.40.50.300:FF:000840">
    <property type="entry name" value="Immune-associated nucleotide-binding protein 9"/>
    <property type="match status" value="1"/>
</dbReference>